<protein>
    <submittedName>
        <fullName evidence="1">Uncharacterized protein</fullName>
    </submittedName>
</protein>
<sequence length="184" mass="20890">MGYCQKKGGTRGGNKESEALKRGIKLRKVKISHFWEPMVMEKLVLASGKKTTRGEAFVRFIAVHRNRAKDSSLIDTAEFKTGHLIEILQSYVKIDFTLVDCKNCNYPKLFKMMNTDPKKAVVVANNLACDKEGLGGYVIGMDDKVGVKFMKEYRIPHWERNGSWMLLPSEGAIEAKGEIEKQFR</sequence>
<evidence type="ECO:0000313" key="1">
    <source>
        <dbReference type="EMBL" id="KAK8509679.1"/>
    </source>
</evidence>
<dbReference type="PANTHER" id="PTHR43167:SF1">
    <property type="entry name" value="PUTATIVE (AFU_ORTHOLOGUE AFUA_6G01830)-RELATED"/>
    <property type="match status" value="1"/>
</dbReference>
<name>A0ABR2BRY1_9ROSI</name>
<evidence type="ECO:0000313" key="2">
    <source>
        <dbReference type="Proteomes" id="UP001472677"/>
    </source>
</evidence>
<organism evidence="1 2">
    <name type="scientific">Hibiscus sabdariffa</name>
    <name type="common">roselle</name>
    <dbReference type="NCBI Taxonomy" id="183260"/>
    <lineage>
        <taxon>Eukaryota</taxon>
        <taxon>Viridiplantae</taxon>
        <taxon>Streptophyta</taxon>
        <taxon>Embryophyta</taxon>
        <taxon>Tracheophyta</taxon>
        <taxon>Spermatophyta</taxon>
        <taxon>Magnoliopsida</taxon>
        <taxon>eudicotyledons</taxon>
        <taxon>Gunneridae</taxon>
        <taxon>Pentapetalae</taxon>
        <taxon>rosids</taxon>
        <taxon>malvids</taxon>
        <taxon>Malvales</taxon>
        <taxon>Malvaceae</taxon>
        <taxon>Malvoideae</taxon>
        <taxon>Hibiscus</taxon>
    </lineage>
</organism>
<dbReference type="PANTHER" id="PTHR43167">
    <property type="entry name" value="PUTATIVE (AFU_ORTHOLOGUE AFUA_6G01830)-RELATED"/>
    <property type="match status" value="1"/>
</dbReference>
<dbReference type="Proteomes" id="UP001472677">
    <property type="component" value="Unassembled WGS sequence"/>
</dbReference>
<comment type="caution">
    <text evidence="1">The sequence shown here is derived from an EMBL/GenBank/DDBJ whole genome shotgun (WGS) entry which is preliminary data.</text>
</comment>
<accession>A0ABR2BRY1</accession>
<dbReference type="EMBL" id="JBBPBM010000090">
    <property type="protein sequence ID" value="KAK8509679.1"/>
    <property type="molecule type" value="Genomic_DNA"/>
</dbReference>
<reference evidence="1 2" key="1">
    <citation type="journal article" date="2024" name="G3 (Bethesda)">
        <title>Genome assembly of Hibiscus sabdariffa L. provides insights into metabolisms of medicinal natural products.</title>
        <authorList>
            <person name="Kim T."/>
        </authorList>
    </citation>
    <scope>NUCLEOTIDE SEQUENCE [LARGE SCALE GENOMIC DNA]</scope>
    <source>
        <strain evidence="1">TK-2024</strain>
        <tissue evidence="1">Old leaves</tissue>
    </source>
</reference>
<proteinExistence type="predicted"/>
<keyword evidence="2" id="KW-1185">Reference proteome</keyword>
<gene>
    <name evidence="1" type="ORF">V6N12_001758</name>
</gene>